<protein>
    <submittedName>
        <fullName evidence="4">Protein kinase family protein</fullName>
    </submittedName>
</protein>
<name>L0KA35_HALHC</name>
<proteinExistence type="predicted"/>
<gene>
    <name evidence="4" type="ordered locus">Halha_1440</name>
</gene>
<dbReference type="KEGG" id="hhl:Halha_1440"/>
<organism evidence="4 5">
    <name type="scientific">Halobacteroides halobius (strain ATCC 35273 / DSM 5150 / MD-1)</name>
    <dbReference type="NCBI Taxonomy" id="748449"/>
    <lineage>
        <taxon>Bacteria</taxon>
        <taxon>Bacillati</taxon>
        <taxon>Bacillota</taxon>
        <taxon>Clostridia</taxon>
        <taxon>Halanaerobiales</taxon>
        <taxon>Halobacteroidaceae</taxon>
        <taxon>Halobacteroides</taxon>
    </lineage>
</organism>
<dbReference type="RefSeq" id="WP_015327107.1">
    <property type="nucleotide sequence ID" value="NC_019978.1"/>
</dbReference>
<dbReference type="GO" id="GO:0004672">
    <property type="term" value="F:protein kinase activity"/>
    <property type="evidence" value="ECO:0007669"/>
    <property type="project" value="InterPro"/>
</dbReference>
<dbReference type="eggNOG" id="COG0515">
    <property type="taxonomic scope" value="Bacteria"/>
</dbReference>
<keyword evidence="2" id="KW-1133">Transmembrane helix</keyword>
<keyword evidence="5" id="KW-1185">Reference proteome</keyword>
<evidence type="ECO:0000313" key="4">
    <source>
        <dbReference type="EMBL" id="AGB41385.1"/>
    </source>
</evidence>
<reference evidence="5" key="1">
    <citation type="submission" date="2012-02" db="EMBL/GenBank/DDBJ databases">
        <title>The complete genome of Halobacteroides halobius DSM 5150.</title>
        <authorList>
            <person name="Lucas S."/>
            <person name="Copeland A."/>
            <person name="Lapidus A."/>
            <person name="Glavina del Rio T."/>
            <person name="Dalin E."/>
            <person name="Tice H."/>
            <person name="Bruce D."/>
            <person name="Goodwin L."/>
            <person name="Pitluck S."/>
            <person name="Peters L."/>
            <person name="Mikhailova N."/>
            <person name="Gu W."/>
            <person name="Kyrpides N."/>
            <person name="Mavromatis K."/>
            <person name="Ivanova N."/>
            <person name="Brettin T."/>
            <person name="Detter J.C."/>
            <person name="Han C."/>
            <person name="Larimer F."/>
            <person name="Land M."/>
            <person name="Hauser L."/>
            <person name="Markowitz V."/>
            <person name="Cheng J.-F."/>
            <person name="Hugenholtz P."/>
            <person name="Woyke T."/>
            <person name="Wu D."/>
            <person name="Tindall B."/>
            <person name="Pomrenke H."/>
            <person name="Brambilla E."/>
            <person name="Klenk H.-P."/>
            <person name="Eisen J.A."/>
        </authorList>
    </citation>
    <scope>NUCLEOTIDE SEQUENCE [LARGE SCALE GENOMIC DNA]</scope>
    <source>
        <strain evidence="5">ATCC 35273 / DSM 5150 / MD-1</strain>
    </source>
</reference>
<evidence type="ECO:0000259" key="3">
    <source>
        <dbReference type="PROSITE" id="PS50011"/>
    </source>
</evidence>
<dbReference type="AlphaFoldDB" id="L0KA35"/>
<keyword evidence="1" id="KW-0175">Coiled coil</keyword>
<dbReference type="PROSITE" id="PS50011">
    <property type="entry name" value="PROTEIN_KINASE_DOM"/>
    <property type="match status" value="1"/>
</dbReference>
<sequence>MYQIKEEGKNYKHVVDEVGTSYYAQKLFTTKKPKGRVAKSILDDIKAIIKEDKSINHQQYLSYHDTMIIDGEYYLLRANIELIPLADYLQKERVAIKLANNWLKTILNIFANAKDDLWSGLLLESLMVGPNQKIFMLDPIIINKIIQYRSEISFSFDNIWLQPPEIIKNGSWSKESQLYSIIGFYYYLLTGQTFFQTDTKGELTVKIKHLSPIEPKLLNPQVSTELNNLVVKCLKKDKNKRPGSFKEVYQRLEKLEKENKLISSQEKIKERQEKQEQQKKLFSLKERSFWFLYRYWRVGIGMIAGIIILTVLLSTGGYQPILKRDTTPKKVVKYFYKSLNNKNINLLEEVSNAEKIDYLEEVVIRGRVIEKMKQAYGGSKRPGKDVIYSIEGLSIELISKQPVPKFKASYKFIFNRPQANQIEIPMEDYLILKRVNKKWKVVKIRGSITNQNFMVEARKNKAEGQ</sequence>
<dbReference type="OrthoDB" id="2111237at2"/>
<evidence type="ECO:0000313" key="5">
    <source>
        <dbReference type="Proteomes" id="UP000010880"/>
    </source>
</evidence>
<dbReference type="HOGENOM" id="CLU_587619_0_0_9"/>
<accession>L0KA35</accession>
<dbReference type="Proteomes" id="UP000010880">
    <property type="component" value="Chromosome"/>
</dbReference>
<feature type="domain" description="Protein kinase" evidence="3">
    <location>
        <begin position="1"/>
        <end position="252"/>
    </location>
</feature>
<feature type="coiled-coil region" evidence="1">
    <location>
        <begin position="245"/>
        <end position="287"/>
    </location>
</feature>
<dbReference type="InterPro" id="IPR011009">
    <property type="entry name" value="Kinase-like_dom_sf"/>
</dbReference>
<dbReference type="EMBL" id="CP003359">
    <property type="protein sequence ID" value="AGB41385.1"/>
    <property type="molecule type" value="Genomic_DNA"/>
</dbReference>
<keyword evidence="2" id="KW-0472">Membrane</keyword>
<dbReference type="STRING" id="748449.Halha_1440"/>
<dbReference type="Gene3D" id="1.10.510.10">
    <property type="entry name" value="Transferase(Phosphotransferase) domain 1"/>
    <property type="match status" value="1"/>
</dbReference>
<evidence type="ECO:0000256" key="1">
    <source>
        <dbReference type="SAM" id="Coils"/>
    </source>
</evidence>
<keyword evidence="4" id="KW-0418">Kinase</keyword>
<dbReference type="InterPro" id="IPR000719">
    <property type="entry name" value="Prot_kinase_dom"/>
</dbReference>
<feature type="transmembrane region" description="Helical" evidence="2">
    <location>
        <begin position="295"/>
        <end position="318"/>
    </location>
</feature>
<evidence type="ECO:0000256" key="2">
    <source>
        <dbReference type="SAM" id="Phobius"/>
    </source>
</evidence>
<keyword evidence="2" id="KW-0812">Transmembrane</keyword>
<dbReference type="GO" id="GO:0005524">
    <property type="term" value="F:ATP binding"/>
    <property type="evidence" value="ECO:0007669"/>
    <property type="project" value="InterPro"/>
</dbReference>
<keyword evidence="4" id="KW-0808">Transferase</keyword>
<dbReference type="SUPFAM" id="SSF56112">
    <property type="entry name" value="Protein kinase-like (PK-like)"/>
    <property type="match status" value="1"/>
</dbReference>